<name>A0A2V2WHC8_TRYCR</name>
<organism evidence="1 2">
    <name type="scientific">Trypanosoma cruzi</name>
    <dbReference type="NCBI Taxonomy" id="5693"/>
    <lineage>
        <taxon>Eukaryota</taxon>
        <taxon>Discoba</taxon>
        <taxon>Euglenozoa</taxon>
        <taxon>Kinetoplastea</taxon>
        <taxon>Metakinetoplastina</taxon>
        <taxon>Trypanosomatida</taxon>
        <taxon>Trypanosomatidae</taxon>
        <taxon>Trypanosoma</taxon>
        <taxon>Schizotrypanum</taxon>
    </lineage>
</organism>
<dbReference type="VEuPathDB" id="TriTrypDB:BCY84_12031"/>
<dbReference type="VEuPathDB" id="TriTrypDB:TcCL_Unassigned05232"/>
<sequence length="58" mass="6979">MLQVGPECPVSRMLYLFKSLGVRHIMVCRRSRFVGYISKKDFVKFLREAEREEQLRNM</sequence>
<dbReference type="SUPFAM" id="SSF54631">
    <property type="entry name" value="CBS-domain pair"/>
    <property type="match status" value="1"/>
</dbReference>
<dbReference type="VEuPathDB" id="TriTrypDB:TcCLB.504797.140"/>
<dbReference type="VEuPathDB" id="TriTrypDB:C4B63_69g32"/>
<gene>
    <name evidence="1" type="ORF">C3747_95g723c</name>
</gene>
<dbReference type="VEuPathDB" id="TriTrypDB:TcBrA4_0095740"/>
<reference evidence="1 2" key="1">
    <citation type="journal article" date="2018" name="Microb. Genom.">
        <title>Expanding an expanded genome: long-read sequencing of Trypanosoma cruzi.</title>
        <authorList>
            <person name="Berna L."/>
            <person name="Rodriguez M."/>
            <person name="Chiribao M.L."/>
            <person name="Parodi-Talice A."/>
            <person name="Pita S."/>
            <person name="Rijo G."/>
            <person name="Alvarez-Valin F."/>
            <person name="Robello C."/>
        </authorList>
    </citation>
    <scope>NUCLEOTIDE SEQUENCE [LARGE SCALE GENOMIC DNA]</scope>
    <source>
        <strain evidence="1 2">TCC</strain>
    </source>
</reference>
<dbReference type="VEuPathDB" id="TriTrypDB:TcYC6_0084760"/>
<evidence type="ECO:0000313" key="1">
    <source>
        <dbReference type="EMBL" id="PWV08016.1"/>
    </source>
</evidence>
<dbReference type="InterPro" id="IPR046342">
    <property type="entry name" value="CBS_dom_sf"/>
</dbReference>
<dbReference type="VEuPathDB" id="TriTrypDB:C3747_95g723c"/>
<dbReference type="VEuPathDB" id="TriTrypDB:Tc_MARK_3784"/>
<dbReference type="Proteomes" id="UP000246078">
    <property type="component" value="Unassembled WGS sequence"/>
</dbReference>
<dbReference type="Gene3D" id="3.90.1280.20">
    <property type="match status" value="1"/>
</dbReference>
<dbReference type="AlphaFoldDB" id="A0A2V2WHC8"/>
<accession>A0A2V2WHC8</accession>
<dbReference type="VEuPathDB" id="TriTrypDB:TCDM_09428"/>
<proteinExistence type="predicted"/>
<dbReference type="VEuPathDB" id="TriTrypDB:TCSYLVIO_003466"/>
<dbReference type="EMBL" id="PRFC01000095">
    <property type="protein sequence ID" value="PWV08016.1"/>
    <property type="molecule type" value="Genomic_DNA"/>
</dbReference>
<protein>
    <submittedName>
        <fullName evidence="1">Putative CLC-type chloride channel</fullName>
    </submittedName>
</protein>
<evidence type="ECO:0000313" key="2">
    <source>
        <dbReference type="Proteomes" id="UP000246078"/>
    </source>
</evidence>
<dbReference type="VEuPathDB" id="TriTrypDB:ECC02_006625"/>
<comment type="caution">
    <text evidence="1">The sequence shown here is derived from an EMBL/GenBank/DDBJ whole genome shotgun (WGS) entry which is preliminary data.</text>
</comment>